<reference evidence="2" key="1">
    <citation type="journal article" date="2020" name="Stud. Mycol.">
        <title>101 Dothideomycetes genomes: a test case for predicting lifestyles and emergence of pathogens.</title>
        <authorList>
            <person name="Haridas S."/>
            <person name="Albert R."/>
            <person name="Binder M."/>
            <person name="Bloem J."/>
            <person name="Labutti K."/>
            <person name="Salamov A."/>
            <person name="Andreopoulos B."/>
            <person name="Baker S."/>
            <person name="Barry K."/>
            <person name="Bills G."/>
            <person name="Bluhm B."/>
            <person name="Cannon C."/>
            <person name="Castanera R."/>
            <person name="Culley D."/>
            <person name="Daum C."/>
            <person name="Ezra D."/>
            <person name="Gonzalez J."/>
            <person name="Henrissat B."/>
            <person name="Kuo A."/>
            <person name="Liang C."/>
            <person name="Lipzen A."/>
            <person name="Lutzoni F."/>
            <person name="Magnuson J."/>
            <person name="Mondo S."/>
            <person name="Nolan M."/>
            <person name="Ohm R."/>
            <person name="Pangilinan J."/>
            <person name="Park H.-J."/>
            <person name="Ramirez L."/>
            <person name="Alfaro M."/>
            <person name="Sun H."/>
            <person name="Tritt A."/>
            <person name="Yoshinaga Y."/>
            <person name="Zwiers L.-H."/>
            <person name="Turgeon B."/>
            <person name="Goodwin S."/>
            <person name="Spatafora J."/>
            <person name="Crous P."/>
            <person name="Grigoriev I."/>
        </authorList>
    </citation>
    <scope>NUCLEOTIDE SEQUENCE</scope>
    <source>
        <strain evidence="2">CBS 113818</strain>
    </source>
</reference>
<feature type="compositionally biased region" description="Low complexity" evidence="1">
    <location>
        <begin position="76"/>
        <end position="95"/>
    </location>
</feature>
<gene>
    <name evidence="2" type="ORF">CC86DRAFT_285711</name>
</gene>
<protein>
    <submittedName>
        <fullName evidence="2">Uncharacterized protein</fullName>
    </submittedName>
</protein>
<dbReference type="AlphaFoldDB" id="A0A6A7A9G7"/>
<dbReference type="InterPro" id="IPR038883">
    <property type="entry name" value="AN11006-like"/>
</dbReference>
<evidence type="ECO:0000313" key="3">
    <source>
        <dbReference type="Proteomes" id="UP000799424"/>
    </source>
</evidence>
<evidence type="ECO:0000313" key="2">
    <source>
        <dbReference type="EMBL" id="KAF2829846.1"/>
    </source>
</evidence>
<evidence type="ECO:0000256" key="1">
    <source>
        <dbReference type="SAM" id="MobiDB-lite"/>
    </source>
</evidence>
<dbReference type="PANTHER" id="PTHR42085:SF8">
    <property type="entry name" value="F-BOX DOMAIN-CONTAINING PROTEIN"/>
    <property type="match status" value="1"/>
</dbReference>
<accession>A0A6A7A9G7</accession>
<dbReference type="Proteomes" id="UP000799424">
    <property type="component" value="Unassembled WGS sequence"/>
</dbReference>
<sequence>MDRPSTPPPVPYGDAYLLTPPPTAKFDKRVTFVDDDLHRTSARLDTKLKEGESPTLFFEDFQECSEVEVEASDVETIPSTSDSSSASPSPSISSADKSDVLEKNVLFASSTASSVVTEPFPFMRLPLSIREKVYEHLLVIPALICVRQENTISQDRDGGHLYTEGRDLVTGIAYALAQLTVDGYKARFSRFASTNGNILLASKEVHAEAKAVLYGKNNFEIAKPLTELSPPTDFSVRLFPTGCQRLVTRLNIRIRSFYGLQWLLSGGYNVIKNYYRGITTLTLILELPSTSKGFGKQWAKTDGETSTSHVQRLQDAIARAISADAKAKKVTKIPAWINLRVMFSGESYHEKLNSANTTTDGMPKHEELRDALTQAWATFKKGGR</sequence>
<proteinExistence type="predicted"/>
<feature type="region of interest" description="Disordered" evidence="1">
    <location>
        <begin position="69"/>
        <end position="95"/>
    </location>
</feature>
<dbReference type="EMBL" id="MU006220">
    <property type="protein sequence ID" value="KAF2829846.1"/>
    <property type="molecule type" value="Genomic_DNA"/>
</dbReference>
<name>A0A6A7A9G7_9PLEO</name>
<dbReference type="PANTHER" id="PTHR42085">
    <property type="entry name" value="F-BOX DOMAIN-CONTAINING PROTEIN"/>
    <property type="match status" value="1"/>
</dbReference>
<organism evidence="2 3">
    <name type="scientific">Ophiobolus disseminans</name>
    <dbReference type="NCBI Taxonomy" id="1469910"/>
    <lineage>
        <taxon>Eukaryota</taxon>
        <taxon>Fungi</taxon>
        <taxon>Dikarya</taxon>
        <taxon>Ascomycota</taxon>
        <taxon>Pezizomycotina</taxon>
        <taxon>Dothideomycetes</taxon>
        <taxon>Pleosporomycetidae</taxon>
        <taxon>Pleosporales</taxon>
        <taxon>Pleosporineae</taxon>
        <taxon>Phaeosphaeriaceae</taxon>
        <taxon>Ophiobolus</taxon>
    </lineage>
</organism>
<keyword evidence="3" id="KW-1185">Reference proteome</keyword>
<dbReference type="OrthoDB" id="2951834at2759"/>